<evidence type="ECO:0000256" key="2">
    <source>
        <dbReference type="ARBA" id="ARBA00023015"/>
    </source>
</evidence>
<dbReference type="SUPFAM" id="SSF88659">
    <property type="entry name" value="Sigma3 and sigma4 domains of RNA polymerase sigma factors"/>
    <property type="match status" value="1"/>
</dbReference>
<keyword evidence="4" id="KW-0804">Transcription</keyword>
<dbReference type="RefSeq" id="WP_285765149.1">
    <property type="nucleotide sequence ID" value="NZ_BSYJ01000006.1"/>
</dbReference>
<dbReference type="NCBIfam" id="TIGR02937">
    <property type="entry name" value="sigma70-ECF"/>
    <property type="match status" value="1"/>
</dbReference>
<feature type="domain" description="RNA polymerase sigma-70 region 2" evidence="5">
    <location>
        <begin position="18"/>
        <end position="78"/>
    </location>
</feature>
<protein>
    <submittedName>
        <fullName evidence="7">RNA polymerase sigma factor</fullName>
    </submittedName>
</protein>
<gene>
    <name evidence="7" type="ORF">MNKW57_28640</name>
</gene>
<dbReference type="PANTHER" id="PTHR43133:SF64">
    <property type="entry name" value="ECF SIGMA FACTOR"/>
    <property type="match status" value="1"/>
</dbReference>
<feature type="domain" description="RNA polymerase sigma factor 70 region 4 type 2" evidence="6">
    <location>
        <begin position="124"/>
        <end position="174"/>
    </location>
</feature>
<dbReference type="PANTHER" id="PTHR43133">
    <property type="entry name" value="RNA POLYMERASE ECF-TYPE SIGMA FACTO"/>
    <property type="match status" value="1"/>
</dbReference>
<dbReference type="InterPro" id="IPR013324">
    <property type="entry name" value="RNA_pol_sigma_r3/r4-like"/>
</dbReference>
<dbReference type="Gene3D" id="1.10.10.10">
    <property type="entry name" value="Winged helix-like DNA-binding domain superfamily/Winged helix DNA-binding domain"/>
    <property type="match status" value="1"/>
</dbReference>
<sequence length="182" mass="20600">MQPELKRKLDQFLAGVERRAFNIARLAVGSSDDALDIVQDSMLALVKNYSGKPQREWRPLFFTILNRRVVDWHRRNRKISRWELFLDRVRGDEGEAEPDIGILEDVAGVGPARHAENAAVVRGLESALATLPLRQRQAFLLRCVEGFDVAETATAMGCSDGSVKTHLSRALKCLRPQMEEFR</sequence>
<evidence type="ECO:0000313" key="7">
    <source>
        <dbReference type="EMBL" id="GMG88543.1"/>
    </source>
</evidence>
<keyword evidence="8" id="KW-1185">Reference proteome</keyword>
<organism evidence="7 8">
    <name type="scientific">Biformimicrobium ophioploci</name>
    <dbReference type="NCBI Taxonomy" id="3036711"/>
    <lineage>
        <taxon>Bacteria</taxon>
        <taxon>Pseudomonadati</taxon>
        <taxon>Pseudomonadota</taxon>
        <taxon>Gammaproteobacteria</taxon>
        <taxon>Cellvibrionales</taxon>
        <taxon>Microbulbiferaceae</taxon>
        <taxon>Biformimicrobium</taxon>
    </lineage>
</organism>
<keyword evidence="3" id="KW-0731">Sigma factor</keyword>
<dbReference type="Pfam" id="PF04542">
    <property type="entry name" value="Sigma70_r2"/>
    <property type="match status" value="1"/>
</dbReference>
<dbReference type="InterPro" id="IPR013249">
    <property type="entry name" value="RNA_pol_sigma70_r4_t2"/>
</dbReference>
<comment type="similarity">
    <text evidence="1">Belongs to the sigma-70 factor family. ECF subfamily.</text>
</comment>
<accession>A0ABQ6M2F8</accession>
<name>A0ABQ6M2F8_9GAMM</name>
<dbReference type="InterPro" id="IPR013325">
    <property type="entry name" value="RNA_pol_sigma_r2"/>
</dbReference>
<evidence type="ECO:0000259" key="6">
    <source>
        <dbReference type="Pfam" id="PF08281"/>
    </source>
</evidence>
<evidence type="ECO:0000259" key="5">
    <source>
        <dbReference type="Pfam" id="PF04542"/>
    </source>
</evidence>
<evidence type="ECO:0000256" key="4">
    <source>
        <dbReference type="ARBA" id="ARBA00023163"/>
    </source>
</evidence>
<dbReference type="Pfam" id="PF08281">
    <property type="entry name" value="Sigma70_r4_2"/>
    <property type="match status" value="1"/>
</dbReference>
<dbReference type="NCBIfam" id="NF006550">
    <property type="entry name" value="PRK09047.1"/>
    <property type="match status" value="1"/>
</dbReference>
<dbReference type="Gene3D" id="1.10.1740.10">
    <property type="match status" value="1"/>
</dbReference>
<dbReference type="CDD" id="cd06171">
    <property type="entry name" value="Sigma70_r4"/>
    <property type="match status" value="1"/>
</dbReference>
<dbReference type="EMBL" id="BSYJ01000006">
    <property type="protein sequence ID" value="GMG88543.1"/>
    <property type="molecule type" value="Genomic_DNA"/>
</dbReference>
<evidence type="ECO:0000256" key="1">
    <source>
        <dbReference type="ARBA" id="ARBA00010641"/>
    </source>
</evidence>
<keyword evidence="2" id="KW-0805">Transcription regulation</keyword>
<proteinExistence type="inferred from homology"/>
<comment type="caution">
    <text evidence="7">The sequence shown here is derived from an EMBL/GenBank/DDBJ whole genome shotgun (WGS) entry which is preliminary data.</text>
</comment>
<dbReference type="Proteomes" id="UP001224392">
    <property type="component" value="Unassembled WGS sequence"/>
</dbReference>
<dbReference type="InterPro" id="IPR039425">
    <property type="entry name" value="RNA_pol_sigma-70-like"/>
</dbReference>
<evidence type="ECO:0000256" key="3">
    <source>
        <dbReference type="ARBA" id="ARBA00023082"/>
    </source>
</evidence>
<evidence type="ECO:0000313" key="8">
    <source>
        <dbReference type="Proteomes" id="UP001224392"/>
    </source>
</evidence>
<dbReference type="InterPro" id="IPR014284">
    <property type="entry name" value="RNA_pol_sigma-70_dom"/>
</dbReference>
<reference evidence="7 8" key="1">
    <citation type="submission" date="2023-04" db="EMBL/GenBank/DDBJ databases">
        <title>Marinobulbifer ophiurae gen. nov., sp. Nov., isolate from tissue of brittle star Ophioplocus japonicus.</title>
        <authorList>
            <person name="Kawano K."/>
            <person name="Sawayama S."/>
            <person name="Nakagawa S."/>
        </authorList>
    </citation>
    <scope>NUCLEOTIDE SEQUENCE [LARGE SCALE GENOMIC DNA]</scope>
    <source>
        <strain evidence="7 8">NKW57</strain>
    </source>
</reference>
<dbReference type="InterPro" id="IPR036388">
    <property type="entry name" value="WH-like_DNA-bd_sf"/>
</dbReference>
<dbReference type="InterPro" id="IPR007627">
    <property type="entry name" value="RNA_pol_sigma70_r2"/>
</dbReference>
<dbReference type="SUPFAM" id="SSF88946">
    <property type="entry name" value="Sigma2 domain of RNA polymerase sigma factors"/>
    <property type="match status" value="1"/>
</dbReference>